<reference evidence="2" key="2">
    <citation type="submission" date="2014-07" db="EMBL/GenBank/DDBJ databases">
        <authorList>
            <person name="Hull J."/>
        </authorList>
    </citation>
    <scope>NUCLEOTIDE SEQUENCE</scope>
</reference>
<dbReference type="AlphaFoldDB" id="A0A0A9XV78"/>
<dbReference type="GO" id="GO:0004527">
    <property type="term" value="F:exonuclease activity"/>
    <property type="evidence" value="ECO:0007669"/>
    <property type="project" value="UniProtKB-KW"/>
</dbReference>
<name>A0A0A9XV78_LYGHE</name>
<feature type="compositionally biased region" description="Basic residues" evidence="1">
    <location>
        <begin position="22"/>
        <end position="35"/>
    </location>
</feature>
<keyword evidence="2" id="KW-0378">Hydrolase</keyword>
<feature type="region of interest" description="Disordered" evidence="1">
    <location>
        <begin position="1"/>
        <end position="53"/>
    </location>
</feature>
<feature type="compositionally biased region" description="Polar residues" evidence="1">
    <location>
        <begin position="1"/>
        <end position="20"/>
    </location>
</feature>
<evidence type="ECO:0000256" key="1">
    <source>
        <dbReference type="SAM" id="MobiDB-lite"/>
    </source>
</evidence>
<sequence>MVVKTRSSQMEGSTPLSMHQNRGGHKHKRGRRKNKASPDPANPSPDPGKNEGILKENETEISDLHPADNALSSTHCNISLPNLHDMTTNHTPLNSPNSSLDSDGNPMLHASKILLSAAYYTPKGGYQSLPSSSVQLVEQDHPHPSGSNTKTSPHLSDSNPKSSYLVFSENSHTETSLQKLVITDTSLAITDNISAITDNISASTAVMDEGVTGLPSTATNTSMHISTGTVSVPKTSIDSVHQENVQTMDISEKVSTADTLASSSTNQQSFLADPPINSTQTPTFLKKSDLGILIKKREYPENYTGKFVILLDSKHTTCPTERDMGNRLIEMDADVDTFAKTGRTRFVITCFTKEALQTLETSPYIEENFTMTFPSSETEFVGVIRTDQHYNVLDHFDPLQNPNINAIHYICSYSTGEIKKTNSVRIHFKGTTPQTKLKIGFRQFTVEPYIHKIRICGSCHRYGHLTPNCRSQARCKMCGSNDPEHQCLPVNLKCLACFKRDHLAGSKSCPLLTYLRTR</sequence>
<gene>
    <name evidence="2" type="primary">dis-3</name>
    <name evidence="2" type="ORF">CM83_11771</name>
</gene>
<feature type="compositionally biased region" description="Polar residues" evidence="1">
    <location>
        <begin position="145"/>
        <end position="162"/>
    </location>
</feature>
<keyword evidence="2" id="KW-0269">Exonuclease</keyword>
<protein>
    <submittedName>
        <fullName evidence="2">Putative exosome complex exonuclease RRP44</fullName>
    </submittedName>
</protein>
<proteinExistence type="predicted"/>
<dbReference type="EMBL" id="GBHO01018912">
    <property type="protein sequence ID" value="JAG24692.1"/>
    <property type="molecule type" value="Transcribed_RNA"/>
</dbReference>
<feature type="region of interest" description="Disordered" evidence="1">
    <location>
        <begin position="130"/>
        <end position="164"/>
    </location>
</feature>
<reference evidence="2" key="1">
    <citation type="journal article" date="2014" name="PLoS ONE">
        <title>Transcriptome-Based Identification of ABC Transporters in the Western Tarnished Plant Bug Lygus hesperus.</title>
        <authorList>
            <person name="Hull J.J."/>
            <person name="Chaney K."/>
            <person name="Geib S.M."/>
            <person name="Fabrick J.A."/>
            <person name="Brent C.S."/>
            <person name="Walsh D."/>
            <person name="Lavine L.C."/>
        </authorList>
    </citation>
    <scope>NUCLEOTIDE SEQUENCE</scope>
</reference>
<evidence type="ECO:0000313" key="2">
    <source>
        <dbReference type="EMBL" id="JAG24692.1"/>
    </source>
</evidence>
<keyword evidence="2" id="KW-0540">Nuclease</keyword>
<accession>A0A0A9XV78</accession>
<feature type="non-terminal residue" evidence="2">
    <location>
        <position position="518"/>
    </location>
</feature>
<organism evidence="2">
    <name type="scientific">Lygus hesperus</name>
    <name type="common">Western plant bug</name>
    <dbReference type="NCBI Taxonomy" id="30085"/>
    <lineage>
        <taxon>Eukaryota</taxon>
        <taxon>Metazoa</taxon>
        <taxon>Ecdysozoa</taxon>
        <taxon>Arthropoda</taxon>
        <taxon>Hexapoda</taxon>
        <taxon>Insecta</taxon>
        <taxon>Pterygota</taxon>
        <taxon>Neoptera</taxon>
        <taxon>Paraneoptera</taxon>
        <taxon>Hemiptera</taxon>
        <taxon>Heteroptera</taxon>
        <taxon>Panheteroptera</taxon>
        <taxon>Cimicomorpha</taxon>
        <taxon>Miridae</taxon>
        <taxon>Mirini</taxon>
        <taxon>Lygus</taxon>
    </lineage>
</organism>